<keyword evidence="3" id="KW-1185">Reference proteome</keyword>
<dbReference type="AlphaFoldDB" id="F5J3H3"/>
<dbReference type="EMBL" id="ADLV01000053">
    <property type="protein sequence ID" value="EGJ99758.1"/>
    <property type="molecule type" value="Genomic_DNA"/>
</dbReference>
<sequence>MKRSSIISLLGFCLSVVFTFVLFVGLFTARWDYVIEHTFDTIYVLSLGLLVPISFFVGIIFFIKSILCKDKLLFIPIIVGIIALVFNSVYYLSIVDSVIELLMIKLNIA</sequence>
<name>F5J3H3_9BACT</name>
<evidence type="ECO:0000313" key="3">
    <source>
        <dbReference type="Proteomes" id="UP000004913"/>
    </source>
</evidence>
<keyword evidence="1" id="KW-0472">Membrane</keyword>
<accession>F5J3H3</accession>
<dbReference type="HOGENOM" id="CLU_2179681_0_0_10"/>
<evidence type="ECO:0000256" key="1">
    <source>
        <dbReference type="SAM" id="Phobius"/>
    </source>
</evidence>
<feature type="transmembrane region" description="Helical" evidence="1">
    <location>
        <begin position="41"/>
        <end position="63"/>
    </location>
</feature>
<feature type="transmembrane region" description="Helical" evidence="1">
    <location>
        <begin position="72"/>
        <end position="93"/>
    </location>
</feature>
<keyword evidence="1" id="KW-0812">Transmembrane</keyword>
<feature type="transmembrane region" description="Helical" evidence="1">
    <location>
        <begin position="7"/>
        <end position="29"/>
    </location>
</feature>
<organism evidence="2 3">
    <name type="scientific">Dysgonomonas gadei ATCC BAA-286</name>
    <dbReference type="NCBI Taxonomy" id="742766"/>
    <lineage>
        <taxon>Bacteria</taxon>
        <taxon>Pseudomonadati</taxon>
        <taxon>Bacteroidota</taxon>
        <taxon>Bacteroidia</taxon>
        <taxon>Bacteroidales</taxon>
        <taxon>Dysgonomonadaceae</taxon>
        <taxon>Dysgonomonas</taxon>
    </lineage>
</organism>
<dbReference type="Proteomes" id="UP000004913">
    <property type="component" value="Unassembled WGS sequence"/>
</dbReference>
<evidence type="ECO:0000313" key="2">
    <source>
        <dbReference type="EMBL" id="EGJ99758.1"/>
    </source>
</evidence>
<keyword evidence="1" id="KW-1133">Transmembrane helix</keyword>
<protein>
    <submittedName>
        <fullName evidence="2">Uncharacterized protein</fullName>
    </submittedName>
</protein>
<proteinExistence type="predicted"/>
<gene>
    <name evidence="2" type="ORF">HMPREF9455_03890</name>
</gene>
<reference evidence="2 3" key="1">
    <citation type="submission" date="2011-04" db="EMBL/GenBank/DDBJ databases">
        <title>The Genome Sequence of Dysgonomonas gadei ATCC BAA-286.</title>
        <authorList>
            <consortium name="The Broad Institute Genome Sequencing Platform"/>
            <person name="Earl A."/>
            <person name="Ward D."/>
            <person name="Feldgarden M."/>
            <person name="Gevers D."/>
            <person name="Pudlo N."/>
            <person name="Martens E."/>
            <person name="Allen-Vercoe E."/>
            <person name="Young S.K."/>
            <person name="Zeng Q."/>
            <person name="Gargeya S."/>
            <person name="Fitzgerald M."/>
            <person name="Haas B."/>
            <person name="Abouelleil A."/>
            <person name="Alvarado L."/>
            <person name="Arachchi H.M."/>
            <person name="Berlin A."/>
            <person name="Brown A."/>
            <person name="Chapman S.B."/>
            <person name="Chen Z."/>
            <person name="Dunbar C."/>
            <person name="Freedman E."/>
            <person name="Gearin G."/>
            <person name="Gellesch M."/>
            <person name="Goldberg J."/>
            <person name="Griggs A."/>
            <person name="Gujja S."/>
            <person name="Heiman D."/>
            <person name="Howarth C."/>
            <person name="Larson L."/>
            <person name="Lui A."/>
            <person name="MacDonald P.J.P."/>
            <person name="Mehta T."/>
            <person name="Montmayeur A."/>
            <person name="Murphy C."/>
            <person name="Neiman D."/>
            <person name="Pearson M."/>
            <person name="Priest M."/>
            <person name="Roberts A."/>
            <person name="Saif S."/>
            <person name="Shea T."/>
            <person name="Shenoy N."/>
            <person name="Sisk P."/>
            <person name="Stolte C."/>
            <person name="Sykes S."/>
            <person name="Yandava C."/>
            <person name="Wortman J."/>
            <person name="Nusbaum C."/>
            <person name="Birren B."/>
        </authorList>
    </citation>
    <scope>NUCLEOTIDE SEQUENCE [LARGE SCALE GENOMIC DNA]</scope>
    <source>
        <strain evidence="2 3">ATCC BAA-286</strain>
    </source>
</reference>
<comment type="caution">
    <text evidence="2">The sequence shown here is derived from an EMBL/GenBank/DDBJ whole genome shotgun (WGS) entry which is preliminary data.</text>
</comment>